<proteinExistence type="predicted"/>
<organism evidence="1 2">
    <name type="scientific">Haematococcus lacustris</name>
    <name type="common">Green alga</name>
    <name type="synonym">Haematococcus pluvialis</name>
    <dbReference type="NCBI Taxonomy" id="44745"/>
    <lineage>
        <taxon>Eukaryota</taxon>
        <taxon>Viridiplantae</taxon>
        <taxon>Chlorophyta</taxon>
        <taxon>core chlorophytes</taxon>
        <taxon>Chlorophyceae</taxon>
        <taxon>CS clade</taxon>
        <taxon>Chlamydomonadales</taxon>
        <taxon>Haematococcaceae</taxon>
        <taxon>Haematococcus</taxon>
    </lineage>
</organism>
<keyword evidence="2" id="KW-1185">Reference proteome</keyword>
<reference evidence="1 2" key="1">
    <citation type="submission" date="2020-02" db="EMBL/GenBank/DDBJ databases">
        <title>Draft genome sequence of Haematococcus lacustris strain NIES-144.</title>
        <authorList>
            <person name="Morimoto D."/>
            <person name="Nakagawa S."/>
            <person name="Yoshida T."/>
            <person name="Sawayama S."/>
        </authorList>
    </citation>
    <scope>NUCLEOTIDE SEQUENCE [LARGE SCALE GENOMIC DNA]</scope>
    <source>
        <strain evidence="1 2">NIES-144</strain>
    </source>
</reference>
<gene>
    <name evidence="1" type="ORF">HaLaN_17535</name>
</gene>
<evidence type="ECO:0000313" key="2">
    <source>
        <dbReference type="Proteomes" id="UP000485058"/>
    </source>
</evidence>
<dbReference type="Proteomes" id="UP000485058">
    <property type="component" value="Unassembled WGS sequence"/>
</dbReference>
<dbReference type="EMBL" id="BLLF01001630">
    <property type="protein sequence ID" value="GFH20420.1"/>
    <property type="molecule type" value="Genomic_DNA"/>
</dbReference>
<protein>
    <submittedName>
        <fullName evidence="1">Uncharacterized protein</fullName>
    </submittedName>
</protein>
<name>A0A699ZGW4_HAELA</name>
<accession>A0A699ZGW4</accession>
<dbReference type="AlphaFoldDB" id="A0A699ZGW4"/>
<comment type="caution">
    <text evidence="1">The sequence shown here is derived from an EMBL/GenBank/DDBJ whole genome shotgun (WGS) entry which is preliminary data.</text>
</comment>
<sequence>MSFHATHLWSLVLAQDGVNKPLTGPFRLDRDFLIRLKADRVAVLPSPSSPQLAPLALDLVLGMENTLQMVMRQQDMVWKCPFWNDGNLVQGLVDGYRTLLALFGHVIEVLATPSVPQQPYPYP</sequence>
<evidence type="ECO:0000313" key="1">
    <source>
        <dbReference type="EMBL" id="GFH20420.1"/>
    </source>
</evidence>